<dbReference type="Proteomes" id="UP001241377">
    <property type="component" value="Unassembled WGS sequence"/>
</dbReference>
<keyword evidence="2" id="KW-1185">Reference proteome</keyword>
<dbReference type="EMBL" id="JASBWR010000045">
    <property type="protein sequence ID" value="KAJ9103549.1"/>
    <property type="molecule type" value="Genomic_DNA"/>
</dbReference>
<gene>
    <name evidence="1" type="ORF">QFC19_004317</name>
</gene>
<sequence>MNVTNNGYYTSDYLNEVVRKRPAKPVIVAEPISPDSVPRSFSGSSPYSYSGSSPMLSIPGRSPTSSRMSEVDMVSTDEISMDDPDRLAQGITPAQLYYLQRRPDREDPRQRERQKQKYSDYYIQQKRRHDESDYKPKLYTHKTFRDVFKDIEEPTEKYNPMEFVFDDPELVREREQNQKVKRAFKTVLKFMGKDYYDDYDYYQAEPTKDKKSPQKPVNEVYVANFSDSSDNEEDEVEFPENNLKTKVYVNAAEEQHLKKNKKFSKIWKRRLKKAKKEIRKDYENNINQQRDPLNQLHRDQLIKELTKDQAETIVPEEEEMVESKSVVPVAQEPPKFSAGQNENFHPLWNYVLSWLAYEPAVPLVPAPVEPSNVPATSVAPLVKVATEKSLVPKTLKALKPVRLKNMNMMPALVNMKQNYKQLASKWNQPVRQKKITDIDSFNTAPPQPRSDGISDEFVVEVDSDYDESTITTELYYNPVTKQLEHEPPTSASALSLGAAALTKFFLFSPPENTLVAAPTDSSPVQIVSNINSLLKHIKLLRMIFAPIDIIAENFPSLQTFVILIELAIFMWLLYELSLLIDALCMMVKAVCAPMIAMGRFMNRIM</sequence>
<reference evidence="1" key="1">
    <citation type="submission" date="2023-04" db="EMBL/GenBank/DDBJ databases">
        <title>Draft Genome sequencing of Naganishia species isolated from polar environments using Oxford Nanopore Technology.</title>
        <authorList>
            <person name="Leo P."/>
            <person name="Venkateswaran K."/>
        </authorList>
    </citation>
    <scope>NUCLEOTIDE SEQUENCE</scope>
    <source>
        <strain evidence="1">MNA-CCFEE 5261</strain>
    </source>
</reference>
<evidence type="ECO:0000313" key="2">
    <source>
        <dbReference type="Proteomes" id="UP001241377"/>
    </source>
</evidence>
<proteinExistence type="predicted"/>
<evidence type="ECO:0000313" key="1">
    <source>
        <dbReference type="EMBL" id="KAJ9103549.1"/>
    </source>
</evidence>
<organism evidence="1 2">
    <name type="scientific">Naganishia cerealis</name>
    <dbReference type="NCBI Taxonomy" id="610337"/>
    <lineage>
        <taxon>Eukaryota</taxon>
        <taxon>Fungi</taxon>
        <taxon>Dikarya</taxon>
        <taxon>Basidiomycota</taxon>
        <taxon>Agaricomycotina</taxon>
        <taxon>Tremellomycetes</taxon>
        <taxon>Filobasidiales</taxon>
        <taxon>Filobasidiaceae</taxon>
        <taxon>Naganishia</taxon>
    </lineage>
</organism>
<comment type="caution">
    <text evidence="1">The sequence shown here is derived from an EMBL/GenBank/DDBJ whole genome shotgun (WGS) entry which is preliminary data.</text>
</comment>
<accession>A0ACC2VWT7</accession>
<protein>
    <submittedName>
        <fullName evidence="1">Uncharacterized protein</fullName>
    </submittedName>
</protein>
<name>A0ACC2VWT7_9TREE</name>